<reference evidence="6 7" key="1">
    <citation type="submission" date="2018-06" db="EMBL/GenBank/DDBJ databases">
        <title>Extensive metabolic versatility and redundancy in microbially diverse, dynamic hydrothermal sediments.</title>
        <authorList>
            <person name="Dombrowski N."/>
            <person name="Teske A."/>
            <person name="Baker B.J."/>
        </authorList>
    </citation>
    <scope>NUCLEOTIDE SEQUENCE [LARGE SCALE GENOMIC DNA]</scope>
    <source>
        <strain evidence="5">B34_G17</strain>
        <strain evidence="4">B66_G16</strain>
    </source>
</reference>
<proteinExistence type="predicted"/>
<gene>
    <name evidence="4" type="ORF">DRJ31_01550</name>
    <name evidence="5" type="ORF">DRJ33_01750</name>
</gene>
<evidence type="ECO:0000313" key="5">
    <source>
        <dbReference type="EMBL" id="RLE53171.1"/>
    </source>
</evidence>
<name>A0A497ESN3_9CREN</name>
<dbReference type="EMBL" id="QMQV01000007">
    <property type="protein sequence ID" value="RLE50363.1"/>
    <property type="molecule type" value="Genomic_DNA"/>
</dbReference>
<dbReference type="EMBL" id="QMQX01000019">
    <property type="protein sequence ID" value="RLE53171.1"/>
    <property type="molecule type" value="Genomic_DNA"/>
</dbReference>
<dbReference type="Gene3D" id="3.30.572.10">
    <property type="entry name" value="Thymidylate synthase/dCMP hydroxymethylase domain"/>
    <property type="match status" value="1"/>
</dbReference>
<evidence type="ECO:0000313" key="7">
    <source>
        <dbReference type="Proteomes" id="UP000278475"/>
    </source>
</evidence>
<dbReference type="Proteomes" id="UP000272051">
    <property type="component" value="Unassembled WGS sequence"/>
</dbReference>
<organism evidence="4 7">
    <name type="scientific">Thermoproteota archaeon</name>
    <dbReference type="NCBI Taxonomy" id="2056631"/>
    <lineage>
        <taxon>Archaea</taxon>
        <taxon>Thermoproteota</taxon>
    </lineage>
</organism>
<evidence type="ECO:0000313" key="6">
    <source>
        <dbReference type="Proteomes" id="UP000272051"/>
    </source>
</evidence>
<dbReference type="GO" id="GO:0005737">
    <property type="term" value="C:cytoplasm"/>
    <property type="evidence" value="ECO:0007669"/>
    <property type="project" value="InterPro"/>
</dbReference>
<dbReference type="InterPro" id="IPR023451">
    <property type="entry name" value="Thymidate_synth/dCMP_Mease_dom"/>
</dbReference>
<protein>
    <recommendedName>
        <fullName evidence="3">Thymidylate synthase/dCMP hydroxymethylase domain-containing protein</fullName>
    </recommendedName>
</protein>
<feature type="domain" description="Thymidylate synthase/dCMP hydroxymethylase" evidence="3">
    <location>
        <begin position="83"/>
        <end position="214"/>
    </location>
</feature>
<sequence length="224" mass="25935">MVFFVKAKDIGEAWIKAVLAVLNHGKWVEKEDSRILEVEDMVIEVEDLGMPKKHPEPLMNVGSLYTDKQLEEYAKQYFEADTKGFTYTYGERLRAYRCPFCNAVIDQIDFIKAKLSKFPSTNQAVAVLYNPLKDPDKERHNDPPCWNWVQFRLRNGELHVTALFRSHDYCKGLYPNLYAIAKLAESIHKGSRKLVLISTSAHIYESDYRAAQKHVGPYNAIYRI</sequence>
<dbReference type="SUPFAM" id="SSF55831">
    <property type="entry name" value="Thymidylate synthase/dCMP hydroxymethylase"/>
    <property type="match status" value="1"/>
</dbReference>
<dbReference type="Pfam" id="PF00303">
    <property type="entry name" value="Thymidylat_synt"/>
    <property type="match status" value="1"/>
</dbReference>
<dbReference type="GO" id="GO:0004799">
    <property type="term" value="F:thymidylate synthase activity"/>
    <property type="evidence" value="ECO:0007669"/>
    <property type="project" value="InterPro"/>
</dbReference>
<keyword evidence="1" id="KW-0963">Cytoplasm</keyword>
<dbReference type="InterPro" id="IPR014620">
    <property type="entry name" value="Thymidylate_synthase_arc"/>
</dbReference>
<evidence type="ECO:0000259" key="3">
    <source>
        <dbReference type="Pfam" id="PF00303"/>
    </source>
</evidence>
<dbReference type="GO" id="GO:0006235">
    <property type="term" value="P:dTTP biosynthetic process"/>
    <property type="evidence" value="ECO:0007669"/>
    <property type="project" value="InterPro"/>
</dbReference>
<evidence type="ECO:0000256" key="1">
    <source>
        <dbReference type="ARBA" id="ARBA00022490"/>
    </source>
</evidence>
<dbReference type="AlphaFoldDB" id="A0A497ESN3"/>
<evidence type="ECO:0000256" key="2">
    <source>
        <dbReference type="ARBA" id="ARBA00022679"/>
    </source>
</evidence>
<dbReference type="PIRSF" id="PIRSF036752">
    <property type="entry name" value="TSase_MJ051"/>
    <property type="match status" value="1"/>
</dbReference>
<dbReference type="Proteomes" id="UP000278475">
    <property type="component" value="Unassembled WGS sequence"/>
</dbReference>
<accession>A0A497ESN3</accession>
<keyword evidence="2" id="KW-0808">Transferase</keyword>
<comment type="caution">
    <text evidence="4">The sequence shown here is derived from an EMBL/GenBank/DDBJ whole genome shotgun (WGS) entry which is preliminary data.</text>
</comment>
<evidence type="ECO:0000313" key="4">
    <source>
        <dbReference type="EMBL" id="RLE50363.1"/>
    </source>
</evidence>
<dbReference type="InterPro" id="IPR036926">
    <property type="entry name" value="Thymidate_synth/dCMP_Mease_sf"/>
</dbReference>